<dbReference type="GO" id="GO:0005737">
    <property type="term" value="C:cytoplasm"/>
    <property type="evidence" value="ECO:0007669"/>
    <property type="project" value="TreeGrafter"/>
</dbReference>
<dbReference type="Pfam" id="PF00102">
    <property type="entry name" value="Y_phosphatase"/>
    <property type="match status" value="1"/>
</dbReference>
<keyword evidence="9" id="KW-0812">Transmembrane</keyword>
<organism evidence="12 13">
    <name type="scientific">Caenorhabditis bovis</name>
    <dbReference type="NCBI Taxonomy" id="2654633"/>
    <lineage>
        <taxon>Eukaryota</taxon>
        <taxon>Metazoa</taxon>
        <taxon>Ecdysozoa</taxon>
        <taxon>Nematoda</taxon>
        <taxon>Chromadorea</taxon>
        <taxon>Rhabditida</taxon>
        <taxon>Rhabditina</taxon>
        <taxon>Rhabditomorpha</taxon>
        <taxon>Rhabditoidea</taxon>
        <taxon>Rhabditidae</taxon>
        <taxon>Peloderinae</taxon>
        <taxon>Caenorhabditis</taxon>
    </lineage>
</organism>
<feature type="compositionally biased region" description="Basic and acidic residues" evidence="8">
    <location>
        <begin position="423"/>
        <end position="440"/>
    </location>
</feature>
<feature type="domain" description="Tyrosine specific protein phosphatases" evidence="11">
    <location>
        <begin position="220"/>
        <end position="300"/>
    </location>
</feature>
<evidence type="ECO:0000256" key="3">
    <source>
        <dbReference type="ARBA" id="ARBA00013064"/>
    </source>
</evidence>
<feature type="compositionally biased region" description="Acidic residues" evidence="8">
    <location>
        <begin position="378"/>
        <end position="387"/>
    </location>
</feature>
<dbReference type="Proteomes" id="UP000494206">
    <property type="component" value="Unassembled WGS sequence"/>
</dbReference>
<dbReference type="InterPro" id="IPR051985">
    <property type="entry name" value="NR_tyrosine_phosphatase"/>
</dbReference>
<dbReference type="OrthoDB" id="9450131at2759"/>
<comment type="similarity">
    <text evidence="2">Belongs to the protein-tyrosine phosphatase family. Non-receptor class 1 subfamily.</text>
</comment>
<name>A0A8S1EXN7_9PELO</name>
<dbReference type="InterPro" id="IPR000242">
    <property type="entry name" value="PTP_cat"/>
</dbReference>
<dbReference type="PROSITE" id="PS50056">
    <property type="entry name" value="TYR_PHOSPHATASE_2"/>
    <property type="match status" value="1"/>
</dbReference>
<evidence type="ECO:0000256" key="1">
    <source>
        <dbReference type="ARBA" id="ARBA00004308"/>
    </source>
</evidence>
<evidence type="ECO:0000259" key="10">
    <source>
        <dbReference type="PROSITE" id="PS50055"/>
    </source>
</evidence>
<dbReference type="GO" id="GO:0070373">
    <property type="term" value="P:negative regulation of ERK1 and ERK2 cascade"/>
    <property type="evidence" value="ECO:0007669"/>
    <property type="project" value="TreeGrafter"/>
</dbReference>
<dbReference type="SMART" id="SM00194">
    <property type="entry name" value="PTPc"/>
    <property type="match status" value="1"/>
</dbReference>
<keyword evidence="4" id="KW-0597">Phosphoprotein</keyword>
<dbReference type="InterPro" id="IPR000387">
    <property type="entry name" value="Tyr_Pase_dom"/>
</dbReference>
<evidence type="ECO:0000313" key="12">
    <source>
        <dbReference type="EMBL" id="CAB3408494.1"/>
    </source>
</evidence>
<evidence type="ECO:0000256" key="4">
    <source>
        <dbReference type="ARBA" id="ARBA00022553"/>
    </source>
</evidence>
<comment type="caution">
    <text evidence="12">The sequence shown here is derived from an EMBL/GenBank/DDBJ whole genome shotgun (WGS) entry which is preliminary data.</text>
</comment>
<proteinExistence type="inferred from homology"/>
<dbReference type="AlphaFoldDB" id="A0A8S1EXN7"/>
<evidence type="ECO:0000259" key="11">
    <source>
        <dbReference type="PROSITE" id="PS50056"/>
    </source>
</evidence>
<evidence type="ECO:0000256" key="8">
    <source>
        <dbReference type="SAM" id="MobiDB-lite"/>
    </source>
</evidence>
<dbReference type="EC" id="3.1.3.48" evidence="3"/>
<dbReference type="InterPro" id="IPR003595">
    <property type="entry name" value="Tyr_Pase_cat"/>
</dbReference>
<keyword evidence="7 9" id="KW-0472">Membrane</keyword>
<feature type="transmembrane region" description="Helical" evidence="9">
    <location>
        <begin position="495"/>
        <end position="515"/>
    </location>
</feature>
<dbReference type="InterPro" id="IPR016130">
    <property type="entry name" value="Tyr_Pase_AS"/>
</dbReference>
<accession>A0A8S1EXN7</accession>
<feature type="region of interest" description="Disordered" evidence="8">
    <location>
        <begin position="360"/>
        <end position="472"/>
    </location>
</feature>
<dbReference type="PANTHER" id="PTHR46047:SF3">
    <property type="entry name" value="TYROSINE-PROTEIN PHOSPHATASE NON-RECEPTOR TYPE 61F"/>
    <property type="match status" value="1"/>
</dbReference>
<dbReference type="GO" id="GO:0004726">
    <property type="term" value="F:non-membrane spanning protein tyrosine phosphatase activity"/>
    <property type="evidence" value="ECO:0007669"/>
    <property type="project" value="TreeGrafter"/>
</dbReference>
<dbReference type="SUPFAM" id="SSF52799">
    <property type="entry name" value="(Phosphotyrosine protein) phosphatases II"/>
    <property type="match status" value="1"/>
</dbReference>
<evidence type="ECO:0000256" key="9">
    <source>
        <dbReference type="SAM" id="Phobius"/>
    </source>
</evidence>
<evidence type="ECO:0000256" key="2">
    <source>
        <dbReference type="ARBA" id="ARBA00009701"/>
    </source>
</evidence>
<keyword evidence="13" id="KW-1185">Reference proteome</keyword>
<dbReference type="PANTHER" id="PTHR46047">
    <property type="entry name" value="TYROSINE-PROTEIN PHOSPHATASE NON-RECEPTOR TYPE 61F"/>
    <property type="match status" value="1"/>
</dbReference>
<keyword evidence="6" id="KW-0904">Protein phosphatase</keyword>
<feature type="compositionally biased region" description="Basic and acidic residues" evidence="8">
    <location>
        <begin position="392"/>
        <end position="401"/>
    </location>
</feature>
<dbReference type="InterPro" id="IPR029021">
    <property type="entry name" value="Prot-tyrosine_phosphatase-like"/>
</dbReference>
<feature type="domain" description="Tyrosine-protein phosphatase" evidence="10">
    <location>
        <begin position="64"/>
        <end position="309"/>
    </location>
</feature>
<keyword evidence="9" id="KW-1133">Transmembrane helix</keyword>
<protein>
    <recommendedName>
        <fullName evidence="3">protein-tyrosine-phosphatase</fullName>
        <ecNumber evidence="3">3.1.3.48</ecNumber>
    </recommendedName>
</protein>
<dbReference type="PROSITE" id="PS50055">
    <property type="entry name" value="TYR_PHOSPHATASE_PTP"/>
    <property type="match status" value="1"/>
</dbReference>
<gene>
    <name evidence="12" type="ORF">CBOVIS_LOCUS10272</name>
</gene>
<dbReference type="EMBL" id="CADEPM010000007">
    <property type="protein sequence ID" value="CAB3408494.1"/>
    <property type="molecule type" value="Genomic_DNA"/>
</dbReference>
<sequence>MADDIDWQEFNEIAIINTPVTYYNYFIKTLHFCDVGTRWSNALTFFQTAVAEELAKGFVTYDIARLPHNLIRNRYLDVLPYDDTRVEITVTEDNPQGYINANYVYLPEAMRRYILCQGPLDVTNADFYDMVVGQKVKSIIMLNKVIEGGKNKCAKYFPTSEEPTHQFGQFKITLKSELYVNESICHRVLKIETTSNNEVHEVNHLLYTEWPDFGVPTSPTCFLQMLQYARQSGLLPNNVDEPPTVVHCSAGIGRSGTFVFVDSIIRMAELGFELSYTFAQHVLNMRRYRFGLIQTPFQLKFAVIAVLRALIEIVHVDVEHAKVVMRRTLEEERRRDEENRNRFLALLPEPDPHILDDEYYEEDEDEPGPVPRSQDPKQEEEEEEESQQDQSQKVEEAKPEPEGNSAILQEAPQPGTSELACDDQPKEKLEGGKELEEGAGKKTVKRRASSPSDDAQADEKEGESDSDSLSKRRAMIAEMVRKSRAAENRASYGTVWKVTAAVSVVAVAIVSAYFARYAKS</sequence>
<comment type="subcellular location">
    <subcellularLocation>
        <location evidence="1">Endomembrane system</location>
    </subcellularLocation>
</comment>
<evidence type="ECO:0000313" key="13">
    <source>
        <dbReference type="Proteomes" id="UP000494206"/>
    </source>
</evidence>
<reference evidence="12 13" key="1">
    <citation type="submission" date="2020-04" db="EMBL/GenBank/DDBJ databases">
        <authorList>
            <person name="Laetsch R D."/>
            <person name="Stevens L."/>
            <person name="Kumar S."/>
            <person name="Blaxter L. M."/>
        </authorList>
    </citation>
    <scope>NUCLEOTIDE SEQUENCE [LARGE SCALE GENOMIC DNA]</scope>
</reference>
<dbReference type="PROSITE" id="PS00383">
    <property type="entry name" value="TYR_PHOSPHATASE_1"/>
    <property type="match status" value="1"/>
</dbReference>
<dbReference type="GO" id="GO:0005634">
    <property type="term" value="C:nucleus"/>
    <property type="evidence" value="ECO:0007669"/>
    <property type="project" value="TreeGrafter"/>
</dbReference>
<evidence type="ECO:0000256" key="7">
    <source>
        <dbReference type="ARBA" id="ARBA00023136"/>
    </source>
</evidence>
<evidence type="ECO:0000256" key="5">
    <source>
        <dbReference type="ARBA" id="ARBA00022801"/>
    </source>
</evidence>
<dbReference type="GO" id="GO:0046426">
    <property type="term" value="P:negative regulation of receptor signaling pathway via JAK-STAT"/>
    <property type="evidence" value="ECO:0007669"/>
    <property type="project" value="TreeGrafter"/>
</dbReference>
<dbReference type="GO" id="GO:0019901">
    <property type="term" value="F:protein kinase binding"/>
    <property type="evidence" value="ECO:0007669"/>
    <property type="project" value="TreeGrafter"/>
</dbReference>
<dbReference type="Gene3D" id="3.90.190.10">
    <property type="entry name" value="Protein tyrosine phosphatase superfamily"/>
    <property type="match status" value="1"/>
</dbReference>
<evidence type="ECO:0000256" key="6">
    <source>
        <dbReference type="ARBA" id="ARBA00022912"/>
    </source>
</evidence>
<dbReference type="GO" id="GO:0012505">
    <property type="term" value="C:endomembrane system"/>
    <property type="evidence" value="ECO:0007669"/>
    <property type="project" value="UniProtKB-SubCell"/>
</dbReference>
<dbReference type="PRINTS" id="PR00700">
    <property type="entry name" value="PRTYPHPHTASE"/>
</dbReference>
<keyword evidence="5" id="KW-0378">Hydrolase</keyword>
<dbReference type="SMART" id="SM00404">
    <property type="entry name" value="PTPc_motif"/>
    <property type="match status" value="1"/>
</dbReference>